<evidence type="ECO:0000313" key="4">
    <source>
        <dbReference type="Proteomes" id="UP000311382"/>
    </source>
</evidence>
<sequence>MPDSVLYSAELPAFDRATGQLSLAAHHLISAPLSFLDLSPPGSTLLFDQPPAHPYQQPVLVDDQPRRKRRRTALPSADASPADFAALRDKRDRQTTTDRESDEHHAGIALDLRAALEAVQQGWAGRARDEGWVGARDDARVQWRLREAQDERPELDLVGLAAAQERQTVETPVRLEPPRAHLSAAQLFNRLVLNDSSSSSTTVDVGIETSRVEPAPPALAALLFPPRSGFLMSDLSTWSAPSSGIAALGHAKGGWDVVVIDPPWPNASASRSSSYETFDAYDLWNLDLPALLGDKPALVAVWLTNRVKFRRLVKDKLFASWRIKGTAEWWWVKVAADTGEPVWPLDATHRRCYEGLLVGHYIPPGTKNVALPTIPQGKVFLSTPVGHSRKPVILDLLRPYLPSPERAPNVLELFARMTLAGPRAPSIDPLPPPEEGKAGTPPRCGFYLAVGNEAVKFNVLEREGGAVRGWIRQSGLEKAEAAACVPEGQDVERM</sequence>
<dbReference type="Proteomes" id="UP000311382">
    <property type="component" value="Unassembled WGS sequence"/>
</dbReference>
<dbReference type="GO" id="GO:0008168">
    <property type="term" value="F:methyltransferase activity"/>
    <property type="evidence" value="ECO:0007669"/>
    <property type="project" value="TreeGrafter"/>
</dbReference>
<dbReference type="STRING" id="5288.A0A5C5FP34"/>
<dbReference type="EMBL" id="SOZI01000130">
    <property type="protein sequence ID" value="TNY18618.1"/>
    <property type="molecule type" value="Genomic_DNA"/>
</dbReference>
<dbReference type="PANTHER" id="PTHR12829">
    <property type="entry name" value="N6-ADENOSINE-METHYLTRANSFERASE"/>
    <property type="match status" value="1"/>
</dbReference>
<protein>
    <submittedName>
        <fullName evidence="3">MT-A70-domain-containing protein</fullName>
    </submittedName>
</protein>
<dbReference type="PROSITE" id="PS51143">
    <property type="entry name" value="MT_A70"/>
    <property type="match status" value="1"/>
</dbReference>
<keyword evidence="4" id="KW-1185">Reference proteome</keyword>
<dbReference type="PANTHER" id="PTHR12829:SF4">
    <property type="entry name" value="N(6)-ADENINE-SPECIFIC METHYLTRANSFERASE METTL4"/>
    <property type="match status" value="1"/>
</dbReference>
<evidence type="ECO:0000256" key="1">
    <source>
        <dbReference type="PROSITE-ProRule" id="PRU00489"/>
    </source>
</evidence>
<comment type="similarity">
    <text evidence="1">Belongs to the MT-A70-like family.</text>
</comment>
<dbReference type="Pfam" id="PF05063">
    <property type="entry name" value="MT-A70"/>
    <property type="match status" value="1"/>
</dbReference>
<name>A0A5C5FP34_9BASI</name>
<organism evidence="3 4">
    <name type="scientific">Rhodotorula diobovata</name>
    <dbReference type="NCBI Taxonomy" id="5288"/>
    <lineage>
        <taxon>Eukaryota</taxon>
        <taxon>Fungi</taxon>
        <taxon>Dikarya</taxon>
        <taxon>Basidiomycota</taxon>
        <taxon>Pucciniomycotina</taxon>
        <taxon>Microbotryomycetes</taxon>
        <taxon>Sporidiobolales</taxon>
        <taxon>Sporidiobolaceae</taxon>
        <taxon>Rhodotorula</taxon>
    </lineage>
</organism>
<dbReference type="GO" id="GO:0005634">
    <property type="term" value="C:nucleus"/>
    <property type="evidence" value="ECO:0007669"/>
    <property type="project" value="TreeGrafter"/>
</dbReference>
<accession>A0A5C5FP34</accession>
<feature type="compositionally biased region" description="Basic and acidic residues" evidence="2">
    <location>
        <begin position="86"/>
        <end position="105"/>
    </location>
</feature>
<feature type="compositionally biased region" description="Low complexity" evidence="2">
    <location>
        <begin position="73"/>
        <end position="85"/>
    </location>
</feature>
<evidence type="ECO:0000256" key="2">
    <source>
        <dbReference type="SAM" id="MobiDB-lite"/>
    </source>
</evidence>
<dbReference type="OrthoDB" id="61116at2759"/>
<comment type="caution">
    <text evidence="3">The sequence shown here is derived from an EMBL/GenBank/DDBJ whole genome shotgun (WGS) entry which is preliminary data.</text>
</comment>
<evidence type="ECO:0000313" key="3">
    <source>
        <dbReference type="EMBL" id="TNY18618.1"/>
    </source>
</evidence>
<feature type="region of interest" description="Disordered" evidence="2">
    <location>
        <begin position="47"/>
        <end position="105"/>
    </location>
</feature>
<reference evidence="3 4" key="1">
    <citation type="submission" date="2019-03" db="EMBL/GenBank/DDBJ databases">
        <title>Rhodosporidium diobovatum UCD-FST 08-225 genome sequencing, assembly, and annotation.</title>
        <authorList>
            <person name="Fakankun I.U."/>
            <person name="Fristensky B."/>
            <person name="Levin D.B."/>
        </authorList>
    </citation>
    <scope>NUCLEOTIDE SEQUENCE [LARGE SCALE GENOMIC DNA]</scope>
    <source>
        <strain evidence="3 4">UCD-FST 08-225</strain>
    </source>
</reference>
<proteinExistence type="inferred from homology"/>
<gene>
    <name evidence="3" type="ORF">DMC30DRAFT_402699</name>
</gene>
<dbReference type="InterPro" id="IPR007757">
    <property type="entry name" value="MT-A70-like"/>
</dbReference>
<dbReference type="AlphaFoldDB" id="A0A5C5FP34"/>